<evidence type="ECO:0000313" key="2">
    <source>
        <dbReference type="Proteomes" id="UP000626092"/>
    </source>
</evidence>
<comment type="caution">
    <text evidence="1">The sequence shown here is derived from an EMBL/GenBank/DDBJ whole genome shotgun (WGS) entry which is preliminary data.</text>
</comment>
<keyword evidence="2" id="KW-1185">Reference proteome</keyword>
<dbReference type="PANTHER" id="PTHR33103:SF19">
    <property type="entry name" value="OS09G0544700 PROTEIN"/>
    <property type="match status" value="1"/>
</dbReference>
<gene>
    <name evidence="1" type="ORF">RHSIM_Rhsim09G0163000</name>
</gene>
<dbReference type="AlphaFoldDB" id="A0A834LC01"/>
<dbReference type="OrthoDB" id="2014278at2759"/>
<dbReference type="PANTHER" id="PTHR33103">
    <property type="entry name" value="OS01G0153900 PROTEIN"/>
    <property type="match status" value="1"/>
</dbReference>
<organism evidence="1 2">
    <name type="scientific">Rhododendron simsii</name>
    <name type="common">Sims's rhododendron</name>
    <dbReference type="NCBI Taxonomy" id="118357"/>
    <lineage>
        <taxon>Eukaryota</taxon>
        <taxon>Viridiplantae</taxon>
        <taxon>Streptophyta</taxon>
        <taxon>Embryophyta</taxon>
        <taxon>Tracheophyta</taxon>
        <taxon>Spermatophyta</taxon>
        <taxon>Magnoliopsida</taxon>
        <taxon>eudicotyledons</taxon>
        <taxon>Gunneridae</taxon>
        <taxon>Pentapetalae</taxon>
        <taxon>asterids</taxon>
        <taxon>Ericales</taxon>
        <taxon>Ericaceae</taxon>
        <taxon>Ericoideae</taxon>
        <taxon>Rhodoreae</taxon>
        <taxon>Rhododendron</taxon>
    </lineage>
</organism>
<dbReference type="InterPro" id="IPR007750">
    <property type="entry name" value="DUF674"/>
</dbReference>
<reference evidence="1" key="1">
    <citation type="submission" date="2019-11" db="EMBL/GenBank/DDBJ databases">
        <authorList>
            <person name="Liu Y."/>
            <person name="Hou J."/>
            <person name="Li T.-Q."/>
            <person name="Guan C.-H."/>
            <person name="Wu X."/>
            <person name="Wu H.-Z."/>
            <person name="Ling F."/>
            <person name="Zhang R."/>
            <person name="Shi X.-G."/>
            <person name="Ren J.-P."/>
            <person name="Chen E.-F."/>
            <person name="Sun J.-M."/>
        </authorList>
    </citation>
    <scope>NUCLEOTIDE SEQUENCE</scope>
    <source>
        <strain evidence="1">Adult_tree_wgs_1</strain>
        <tissue evidence="1">Leaves</tissue>
    </source>
</reference>
<proteinExistence type="predicted"/>
<dbReference type="Pfam" id="PF05056">
    <property type="entry name" value="DUF674"/>
    <property type="match status" value="1"/>
</dbReference>
<sequence>MATSSNAKLSLKLLIDTKGKKVLFAEAGKDFVDFLINLLSLPVGTLAKLLSNEASAVVDMPRAESISGSALGLSNLYNSILNFDDSYLHPNKTKESLVNPNTPFSAARIPLLLPEGSPGAWPKKFYTCPGNYVYHPFIDDSTRGVCPTCRKKFSQEVLFHGAGDSAEKAVTACEVGFVKGGVIYMVTDELVVKPVSPISCIGLMGKLNVKEVSALEEREVDVGMDEAVKLLKASLQTKTVLTSVFLGHKDAYCFN</sequence>
<dbReference type="EMBL" id="WJXA01000009">
    <property type="protein sequence ID" value="KAF7132508.1"/>
    <property type="molecule type" value="Genomic_DNA"/>
</dbReference>
<protein>
    <recommendedName>
        <fullName evidence="3">DUF674 family protein</fullName>
    </recommendedName>
</protein>
<evidence type="ECO:0000313" key="1">
    <source>
        <dbReference type="EMBL" id="KAF7132508.1"/>
    </source>
</evidence>
<dbReference type="Proteomes" id="UP000626092">
    <property type="component" value="Unassembled WGS sequence"/>
</dbReference>
<evidence type="ECO:0008006" key="3">
    <source>
        <dbReference type="Google" id="ProtNLM"/>
    </source>
</evidence>
<name>A0A834LC01_RHOSS</name>
<accession>A0A834LC01</accession>